<dbReference type="PRINTS" id="PR00033">
    <property type="entry name" value="HTHASNC"/>
</dbReference>
<dbReference type="Pfam" id="PF13518">
    <property type="entry name" value="HTH_28"/>
    <property type="match status" value="1"/>
</dbReference>
<sequence>MDTQGSNYTRAVKTDCLWIIRMWMAGMSARAIAERMGISVRTVHRRIRRLQTDGIVTLRPYPRGLTNFLSRNNNVIKNSALFSYHNFHYGSFYLYTSMRTEVWP</sequence>
<dbReference type="AlphaFoldDB" id="A0AAE1GNM8"/>
<dbReference type="GO" id="GO:0005634">
    <property type="term" value="C:nucleus"/>
    <property type="evidence" value="ECO:0007669"/>
    <property type="project" value="UniProtKB-SubCell"/>
</dbReference>
<keyword evidence="4" id="KW-1185">Reference proteome</keyword>
<comment type="caution">
    <text evidence="3">The sequence shown here is derived from an EMBL/GenBank/DDBJ whole genome shotgun (WGS) entry which is preliminary data.</text>
</comment>
<dbReference type="InterPro" id="IPR055247">
    <property type="entry name" value="InsJ-like_HTH"/>
</dbReference>
<dbReference type="InterPro" id="IPR019885">
    <property type="entry name" value="Tscrpt_reg_HTH_AsnC-type_CS"/>
</dbReference>
<dbReference type="InterPro" id="IPR011991">
    <property type="entry name" value="ArsR-like_HTH"/>
</dbReference>
<evidence type="ECO:0000256" key="1">
    <source>
        <dbReference type="ARBA" id="ARBA00004123"/>
    </source>
</evidence>
<accession>A0AAE1GNM8</accession>
<dbReference type="InterPro" id="IPR000485">
    <property type="entry name" value="AsnC-type_HTH_dom"/>
</dbReference>
<organism evidence="3 4">
    <name type="scientific">Petrolisthes cinctipes</name>
    <name type="common">Flat porcelain crab</name>
    <dbReference type="NCBI Taxonomy" id="88211"/>
    <lineage>
        <taxon>Eukaryota</taxon>
        <taxon>Metazoa</taxon>
        <taxon>Ecdysozoa</taxon>
        <taxon>Arthropoda</taxon>
        <taxon>Crustacea</taxon>
        <taxon>Multicrustacea</taxon>
        <taxon>Malacostraca</taxon>
        <taxon>Eumalacostraca</taxon>
        <taxon>Eucarida</taxon>
        <taxon>Decapoda</taxon>
        <taxon>Pleocyemata</taxon>
        <taxon>Anomura</taxon>
        <taxon>Galatheoidea</taxon>
        <taxon>Porcellanidae</taxon>
        <taxon>Petrolisthes</taxon>
    </lineage>
</organism>
<dbReference type="InterPro" id="IPR009057">
    <property type="entry name" value="Homeodomain-like_sf"/>
</dbReference>
<evidence type="ECO:0000313" key="3">
    <source>
        <dbReference type="EMBL" id="KAK3892698.1"/>
    </source>
</evidence>
<dbReference type="EMBL" id="JAWQEG010000249">
    <property type="protein sequence ID" value="KAK3892698.1"/>
    <property type="molecule type" value="Genomic_DNA"/>
</dbReference>
<evidence type="ECO:0000313" key="4">
    <source>
        <dbReference type="Proteomes" id="UP001286313"/>
    </source>
</evidence>
<reference evidence="3" key="1">
    <citation type="submission" date="2023-10" db="EMBL/GenBank/DDBJ databases">
        <title>Genome assemblies of two species of porcelain crab, Petrolisthes cinctipes and Petrolisthes manimaculis (Anomura: Porcellanidae).</title>
        <authorList>
            <person name="Angst P."/>
        </authorList>
    </citation>
    <scope>NUCLEOTIDE SEQUENCE</scope>
    <source>
        <strain evidence="3">PB745_01</strain>
        <tissue evidence="3">Gill</tissue>
    </source>
</reference>
<comment type="subcellular location">
    <subcellularLocation>
        <location evidence="1">Nucleus</location>
    </subcellularLocation>
</comment>
<dbReference type="Proteomes" id="UP001286313">
    <property type="component" value="Unassembled WGS sequence"/>
</dbReference>
<dbReference type="SUPFAM" id="SSF46689">
    <property type="entry name" value="Homeodomain-like"/>
    <property type="match status" value="1"/>
</dbReference>
<dbReference type="CDD" id="cd00090">
    <property type="entry name" value="HTH_ARSR"/>
    <property type="match status" value="1"/>
</dbReference>
<dbReference type="InterPro" id="IPR036388">
    <property type="entry name" value="WH-like_DNA-bd_sf"/>
</dbReference>
<evidence type="ECO:0000259" key="2">
    <source>
        <dbReference type="Pfam" id="PF13518"/>
    </source>
</evidence>
<dbReference type="GO" id="GO:0043565">
    <property type="term" value="F:sequence-specific DNA binding"/>
    <property type="evidence" value="ECO:0007669"/>
    <property type="project" value="InterPro"/>
</dbReference>
<name>A0AAE1GNM8_PETCI</name>
<dbReference type="Gene3D" id="1.10.10.10">
    <property type="entry name" value="Winged helix-like DNA-binding domain superfamily/Winged helix DNA-binding domain"/>
    <property type="match status" value="1"/>
</dbReference>
<proteinExistence type="predicted"/>
<protein>
    <recommendedName>
        <fullName evidence="2">Insertion element IS150 protein InsJ-like helix-turn-helix domain-containing protein</fullName>
    </recommendedName>
</protein>
<feature type="domain" description="Insertion element IS150 protein InsJ-like helix-turn-helix" evidence="2">
    <location>
        <begin position="19"/>
        <end position="64"/>
    </location>
</feature>
<gene>
    <name evidence="3" type="ORF">Pcinc_003490</name>
</gene>
<dbReference type="PROSITE" id="PS00519">
    <property type="entry name" value="HTH_ASNC_1"/>
    <property type="match status" value="1"/>
</dbReference>